<dbReference type="InParanoid" id="A0A059DBN4"/>
<protein>
    <submittedName>
        <fullName evidence="2">Uncharacterized protein</fullName>
    </submittedName>
</protein>
<proteinExistence type="predicted"/>
<evidence type="ECO:0000256" key="1">
    <source>
        <dbReference type="SAM" id="MobiDB-lite"/>
    </source>
</evidence>
<gene>
    <name evidence="2" type="ORF">EUGRSUZ_A00276</name>
</gene>
<reference evidence="2" key="1">
    <citation type="submission" date="2013-07" db="EMBL/GenBank/DDBJ databases">
        <title>The genome of Eucalyptus grandis.</title>
        <authorList>
            <person name="Schmutz J."/>
            <person name="Hayes R."/>
            <person name="Myburg A."/>
            <person name="Tuskan G."/>
            <person name="Grattapaglia D."/>
            <person name="Rokhsar D.S."/>
        </authorList>
    </citation>
    <scope>NUCLEOTIDE SEQUENCE</scope>
    <source>
        <tissue evidence="2">Leaf extractions</tissue>
    </source>
</reference>
<sequence>MTVSPPSSSSNPLSTLPLTVGQPSTPISLSISTSGSGFPFNCIPTTSSPITQSPNPTTATSISSPSLSIP</sequence>
<organism evidence="2">
    <name type="scientific">Eucalyptus grandis</name>
    <name type="common">Flooded gum</name>
    <dbReference type="NCBI Taxonomy" id="71139"/>
    <lineage>
        <taxon>Eukaryota</taxon>
        <taxon>Viridiplantae</taxon>
        <taxon>Streptophyta</taxon>
        <taxon>Embryophyta</taxon>
        <taxon>Tracheophyta</taxon>
        <taxon>Spermatophyta</taxon>
        <taxon>Magnoliopsida</taxon>
        <taxon>eudicotyledons</taxon>
        <taxon>Gunneridae</taxon>
        <taxon>Pentapetalae</taxon>
        <taxon>rosids</taxon>
        <taxon>malvids</taxon>
        <taxon>Myrtales</taxon>
        <taxon>Myrtaceae</taxon>
        <taxon>Myrtoideae</taxon>
        <taxon>Eucalypteae</taxon>
        <taxon>Eucalyptus</taxon>
    </lineage>
</organism>
<dbReference type="Gramene" id="KCW87884">
    <property type="protein sequence ID" value="KCW87884"/>
    <property type="gene ID" value="EUGRSUZ_A00276"/>
</dbReference>
<name>A0A059DBN4_EUCGR</name>
<dbReference type="AlphaFoldDB" id="A0A059DBN4"/>
<evidence type="ECO:0000313" key="2">
    <source>
        <dbReference type="EMBL" id="KCW87884.1"/>
    </source>
</evidence>
<feature type="region of interest" description="Disordered" evidence="1">
    <location>
        <begin position="43"/>
        <end position="70"/>
    </location>
</feature>
<accession>A0A059DBN4</accession>
<dbReference type="EMBL" id="KK198753">
    <property type="protein sequence ID" value="KCW87884.1"/>
    <property type="molecule type" value="Genomic_DNA"/>
</dbReference>
<feature type="region of interest" description="Disordered" evidence="1">
    <location>
        <begin position="1"/>
        <end position="23"/>
    </location>
</feature>